<evidence type="ECO:0000256" key="2">
    <source>
        <dbReference type="ARBA" id="ARBA00022737"/>
    </source>
</evidence>
<evidence type="ECO:0000313" key="8">
    <source>
        <dbReference type="EnsemblPlants" id="HORVU.MOREX.r3.3HG0275490.1"/>
    </source>
</evidence>
<proteinExistence type="predicted"/>
<feature type="zinc finger region" description="C3H1-type" evidence="6">
    <location>
        <begin position="347"/>
        <end position="375"/>
    </location>
</feature>
<dbReference type="EnsemblPlants" id="HORVU.MOREX.r3.3HG0275490.1">
    <property type="protein sequence ID" value="HORVU.MOREX.r3.3HG0275490.1"/>
    <property type="gene ID" value="HORVU.MOREX.r3.3HG0275490"/>
</dbReference>
<evidence type="ECO:0000313" key="9">
    <source>
        <dbReference type="Proteomes" id="UP000011116"/>
    </source>
</evidence>
<dbReference type="FunFam" id="4.10.1000.10:FF:000002">
    <property type="entry name" value="Zinc finger protein 36, C3H1 type-like 1"/>
    <property type="match status" value="1"/>
</dbReference>
<evidence type="ECO:0000256" key="3">
    <source>
        <dbReference type="ARBA" id="ARBA00022771"/>
    </source>
</evidence>
<keyword evidence="4 6" id="KW-0862">Zinc</keyword>
<dbReference type="GO" id="GO:0003729">
    <property type="term" value="F:mRNA binding"/>
    <property type="evidence" value="ECO:0007669"/>
    <property type="project" value="InterPro"/>
</dbReference>
<dbReference type="Gramene" id="HORVU.MOREX.r2.3HG0228250.1">
    <property type="protein sequence ID" value="HORVU.MOREX.r2.3HG0228250.1"/>
    <property type="gene ID" value="HORVU.MOREX.r2.3HG0228250"/>
</dbReference>
<evidence type="ECO:0000256" key="6">
    <source>
        <dbReference type="PROSITE-ProRule" id="PRU00723"/>
    </source>
</evidence>
<dbReference type="InterPro" id="IPR036855">
    <property type="entry name" value="Znf_CCCH_sf"/>
</dbReference>
<dbReference type="GO" id="GO:0003677">
    <property type="term" value="F:DNA binding"/>
    <property type="evidence" value="ECO:0007669"/>
    <property type="project" value="UniProtKB-KW"/>
</dbReference>
<evidence type="ECO:0000256" key="4">
    <source>
        <dbReference type="ARBA" id="ARBA00022833"/>
    </source>
</evidence>
<dbReference type="Proteomes" id="UP000011116">
    <property type="component" value="Chromosome 3H"/>
</dbReference>
<dbReference type="AlphaFoldDB" id="A0A8I6XEM1"/>
<reference evidence="9" key="1">
    <citation type="journal article" date="2012" name="Nature">
        <title>A physical, genetic and functional sequence assembly of the barley genome.</title>
        <authorList>
            <consortium name="The International Barley Genome Sequencing Consortium"/>
            <person name="Mayer K.F."/>
            <person name="Waugh R."/>
            <person name="Brown J.W."/>
            <person name="Schulman A."/>
            <person name="Langridge P."/>
            <person name="Platzer M."/>
            <person name="Fincher G.B."/>
            <person name="Muehlbauer G.J."/>
            <person name="Sato K."/>
            <person name="Close T.J."/>
            <person name="Wise R.P."/>
            <person name="Stein N."/>
        </authorList>
    </citation>
    <scope>NUCLEOTIDE SEQUENCE [LARGE SCALE GENOMIC DNA]</scope>
    <source>
        <strain evidence="9">cv. Morex</strain>
    </source>
</reference>
<dbReference type="InterPro" id="IPR000571">
    <property type="entry name" value="Znf_CCCH"/>
</dbReference>
<keyword evidence="5" id="KW-0238">DNA-binding</keyword>
<reference evidence="8" key="2">
    <citation type="submission" date="2020-10" db="EMBL/GenBank/DDBJ databases">
        <authorList>
            <person name="Scholz U."/>
            <person name="Mascher M."/>
            <person name="Fiebig A."/>
        </authorList>
    </citation>
    <scope>NUCLEOTIDE SEQUENCE [LARGE SCALE GENOMIC DNA]</scope>
    <source>
        <strain evidence="8">cv. Morex</strain>
    </source>
</reference>
<dbReference type="InterPro" id="IPR045877">
    <property type="entry name" value="ZFP36-like"/>
</dbReference>
<keyword evidence="3 6" id="KW-0863">Zinc-finger</keyword>
<dbReference type="SMR" id="A0A8I6XEM1"/>
<evidence type="ECO:0000256" key="5">
    <source>
        <dbReference type="ARBA" id="ARBA00023125"/>
    </source>
</evidence>
<accession>A0A8I6XEM1</accession>
<dbReference type="FunFam" id="4.10.1000.10:FF:000001">
    <property type="entry name" value="zinc finger CCCH domain-containing protein 15-like"/>
    <property type="match status" value="1"/>
</dbReference>
<dbReference type="PROSITE" id="PS50103">
    <property type="entry name" value="ZF_C3H1"/>
    <property type="match status" value="2"/>
</dbReference>
<keyword evidence="9" id="KW-1185">Reference proteome</keyword>
<feature type="domain" description="C3H1-type" evidence="7">
    <location>
        <begin position="309"/>
        <end position="337"/>
    </location>
</feature>
<dbReference type="SMART" id="SM00356">
    <property type="entry name" value="ZnF_C3H1"/>
    <property type="match status" value="2"/>
</dbReference>
<dbReference type="Gene3D" id="4.10.1000.10">
    <property type="entry name" value="Zinc finger, CCCH-type"/>
    <property type="match status" value="2"/>
</dbReference>
<feature type="zinc finger region" description="C3H1-type" evidence="6">
    <location>
        <begin position="309"/>
        <end position="337"/>
    </location>
</feature>
<dbReference type="Gramene" id="HORVU.MOREX.r3.3HG0275490.1">
    <property type="protein sequence ID" value="HORVU.MOREX.r3.3HG0275490.1"/>
    <property type="gene ID" value="HORVU.MOREX.r3.3HG0275490"/>
</dbReference>
<dbReference type="GO" id="GO:0008270">
    <property type="term" value="F:zinc ion binding"/>
    <property type="evidence" value="ECO:0007669"/>
    <property type="project" value="UniProtKB-KW"/>
</dbReference>
<organism evidence="8 9">
    <name type="scientific">Hordeum vulgare subsp. vulgare</name>
    <name type="common">Domesticated barley</name>
    <dbReference type="NCBI Taxonomy" id="112509"/>
    <lineage>
        <taxon>Eukaryota</taxon>
        <taxon>Viridiplantae</taxon>
        <taxon>Streptophyta</taxon>
        <taxon>Embryophyta</taxon>
        <taxon>Tracheophyta</taxon>
        <taxon>Spermatophyta</taxon>
        <taxon>Magnoliopsida</taxon>
        <taxon>Liliopsida</taxon>
        <taxon>Poales</taxon>
        <taxon>Poaceae</taxon>
        <taxon>BOP clade</taxon>
        <taxon>Pooideae</taxon>
        <taxon>Triticodae</taxon>
        <taxon>Triticeae</taxon>
        <taxon>Hordeinae</taxon>
        <taxon>Hordeum</taxon>
    </lineage>
</organism>
<dbReference type="PANTHER" id="PTHR12547">
    <property type="entry name" value="CCCH ZINC FINGER/TIS11-RELATED"/>
    <property type="match status" value="1"/>
</dbReference>
<dbReference type="PANTHER" id="PTHR12547:SF153">
    <property type="entry name" value="ZINC FINGER CCCH DOMAIN-CONTAINING PROTEIN 9"/>
    <property type="match status" value="1"/>
</dbReference>
<feature type="domain" description="C3H1-type" evidence="7">
    <location>
        <begin position="347"/>
        <end position="375"/>
    </location>
</feature>
<keyword evidence="1 6" id="KW-0479">Metal-binding</keyword>
<name>A0A8I6XEM1_HORVV</name>
<dbReference type="Pfam" id="PF00642">
    <property type="entry name" value="zf-CCCH"/>
    <property type="match status" value="1"/>
</dbReference>
<sequence length="384" mass="42042">MACSPLYKPQHALPAPVYPPTSFIAVLSLCLHLIQRQEFVSRESSDMQEALVSPANADRLRSAFELKPYAFGDQRLSSSPRYLPSGDDGLYRCSSPFSPSLGFSSPSPLATSVSLSPSSSGSLVDDGDYDGAAAADATGHRLQLARLALQYQEVADRYEMCLSHLAEAVDEAAVLRRENTELRVANSDLARRVALLGGKETAAVVIADEIRRFRLGEHKASKQRAPEKLAVLPKSISVRSNDYLKMNQAAPAAATPPAYSRKPRAANVNPSPVTQRAYLGLGVDGGKKGEEHKAKQDAAGELDVYNQGMFKTELCNKWEETGACPYGDQCQFAHGVSELRPVIRHPRYKTEVCRMVLNGEVCPYGHRCHFRHSLTAAERLLRSR</sequence>
<dbReference type="SUPFAM" id="SSF90229">
    <property type="entry name" value="CCCH zinc finger"/>
    <property type="match status" value="2"/>
</dbReference>
<evidence type="ECO:0000256" key="1">
    <source>
        <dbReference type="ARBA" id="ARBA00022723"/>
    </source>
</evidence>
<protein>
    <recommendedName>
        <fullName evidence="7">C3H1-type domain-containing protein</fullName>
    </recommendedName>
</protein>
<evidence type="ECO:0000259" key="7">
    <source>
        <dbReference type="PROSITE" id="PS50103"/>
    </source>
</evidence>
<keyword evidence="2" id="KW-0677">Repeat</keyword>
<reference evidence="8" key="3">
    <citation type="submission" date="2022-01" db="UniProtKB">
        <authorList>
            <consortium name="EnsemblPlants"/>
        </authorList>
    </citation>
    <scope>IDENTIFICATION</scope>
    <source>
        <strain evidence="8">subsp. vulgare</strain>
    </source>
</reference>